<comment type="caution">
    <text evidence="2">The sequence shown here is derived from an EMBL/GenBank/DDBJ whole genome shotgun (WGS) entry which is preliminary data.</text>
</comment>
<keyword evidence="3" id="KW-1185">Reference proteome</keyword>
<protein>
    <submittedName>
        <fullName evidence="2">Uncharacterized protein</fullName>
    </submittedName>
</protein>
<dbReference type="EMBL" id="JAYMYR010000006">
    <property type="protein sequence ID" value="KAK7356771.1"/>
    <property type="molecule type" value="Genomic_DNA"/>
</dbReference>
<evidence type="ECO:0000256" key="1">
    <source>
        <dbReference type="SAM" id="Phobius"/>
    </source>
</evidence>
<keyword evidence="1" id="KW-0812">Transmembrane</keyword>
<feature type="transmembrane region" description="Helical" evidence="1">
    <location>
        <begin position="27"/>
        <end position="49"/>
    </location>
</feature>
<proteinExistence type="predicted"/>
<reference evidence="2 3" key="1">
    <citation type="submission" date="2024-01" db="EMBL/GenBank/DDBJ databases">
        <title>The genomes of 5 underutilized Papilionoideae crops provide insights into root nodulation and disease resistanc.</title>
        <authorList>
            <person name="Jiang F."/>
        </authorList>
    </citation>
    <scope>NUCLEOTIDE SEQUENCE [LARGE SCALE GENOMIC DNA]</scope>
    <source>
        <strain evidence="2">JINMINGXINNONG_FW02</strain>
        <tissue evidence="2">Leaves</tissue>
    </source>
</reference>
<sequence>MLHEPLLESKISRFRCDNLHFHSFPVLLSFCVGALCCPFHYSVFTIVVGKGVFAGLQRKWCSDFHVEATAVEFCYCICCLMEAKKCIALARA</sequence>
<evidence type="ECO:0000313" key="3">
    <source>
        <dbReference type="Proteomes" id="UP001374584"/>
    </source>
</evidence>
<keyword evidence="1" id="KW-0472">Membrane</keyword>
<keyword evidence="1" id="KW-1133">Transmembrane helix</keyword>
<dbReference type="Proteomes" id="UP001374584">
    <property type="component" value="Unassembled WGS sequence"/>
</dbReference>
<gene>
    <name evidence="2" type="ORF">VNO80_16047</name>
</gene>
<evidence type="ECO:0000313" key="2">
    <source>
        <dbReference type="EMBL" id="KAK7356771.1"/>
    </source>
</evidence>
<organism evidence="2 3">
    <name type="scientific">Phaseolus coccineus</name>
    <name type="common">Scarlet runner bean</name>
    <name type="synonym">Phaseolus multiflorus</name>
    <dbReference type="NCBI Taxonomy" id="3886"/>
    <lineage>
        <taxon>Eukaryota</taxon>
        <taxon>Viridiplantae</taxon>
        <taxon>Streptophyta</taxon>
        <taxon>Embryophyta</taxon>
        <taxon>Tracheophyta</taxon>
        <taxon>Spermatophyta</taxon>
        <taxon>Magnoliopsida</taxon>
        <taxon>eudicotyledons</taxon>
        <taxon>Gunneridae</taxon>
        <taxon>Pentapetalae</taxon>
        <taxon>rosids</taxon>
        <taxon>fabids</taxon>
        <taxon>Fabales</taxon>
        <taxon>Fabaceae</taxon>
        <taxon>Papilionoideae</taxon>
        <taxon>50 kb inversion clade</taxon>
        <taxon>NPAAA clade</taxon>
        <taxon>indigoferoid/millettioid clade</taxon>
        <taxon>Phaseoleae</taxon>
        <taxon>Phaseolus</taxon>
    </lineage>
</organism>
<name>A0AAN9MMS7_PHACN</name>
<accession>A0AAN9MMS7</accession>
<dbReference type="AlphaFoldDB" id="A0AAN9MMS7"/>